<evidence type="ECO:0000256" key="13">
    <source>
        <dbReference type="ARBA" id="ARBA00023136"/>
    </source>
</evidence>
<dbReference type="PROSITE" id="PS00308">
    <property type="entry name" value="LECTIN_LEGUME_ALPHA"/>
    <property type="match status" value="1"/>
</dbReference>
<accession>A0AA41VLX9</accession>
<dbReference type="Gene3D" id="1.10.510.10">
    <property type="entry name" value="Transferase(Phosphotransferase) domain 1"/>
    <property type="match status" value="1"/>
</dbReference>
<dbReference type="InterPro" id="IPR017441">
    <property type="entry name" value="Protein_kinase_ATP_BS"/>
</dbReference>
<dbReference type="InterPro" id="IPR008271">
    <property type="entry name" value="Ser/Thr_kinase_AS"/>
</dbReference>
<comment type="subcellular location">
    <subcellularLocation>
        <location evidence="1">Cell membrane</location>
        <topology evidence="1">Single-pass type I membrane protein</topology>
    </subcellularLocation>
</comment>
<evidence type="ECO:0000256" key="10">
    <source>
        <dbReference type="ARBA" id="ARBA00022777"/>
    </source>
</evidence>
<dbReference type="AlphaFoldDB" id="A0AA41VLX9"/>
<dbReference type="GO" id="GO:0002229">
    <property type="term" value="P:defense response to oomycetes"/>
    <property type="evidence" value="ECO:0007669"/>
    <property type="project" value="UniProtKB-ARBA"/>
</dbReference>
<keyword evidence="10" id="KW-0418">Kinase</keyword>
<dbReference type="GO" id="GO:0005524">
    <property type="term" value="F:ATP binding"/>
    <property type="evidence" value="ECO:0007669"/>
    <property type="project" value="UniProtKB-UniRule"/>
</dbReference>
<keyword evidence="13 17" id="KW-0472">Membrane</keyword>
<dbReference type="PROSITE" id="PS00108">
    <property type="entry name" value="PROTEIN_KINASE_ST"/>
    <property type="match status" value="1"/>
</dbReference>
<dbReference type="InterPro" id="IPR013320">
    <property type="entry name" value="ConA-like_dom_sf"/>
</dbReference>
<evidence type="ECO:0000256" key="17">
    <source>
        <dbReference type="SAM" id="Phobius"/>
    </source>
</evidence>
<dbReference type="FunFam" id="3.30.200.20:FF:000168">
    <property type="entry name" value="L-type lectin-domain containing receptor kinase IX.1"/>
    <property type="match status" value="1"/>
</dbReference>
<keyword evidence="14" id="KW-0675">Receptor</keyword>
<evidence type="ECO:0000256" key="2">
    <source>
        <dbReference type="ARBA" id="ARBA00008536"/>
    </source>
</evidence>
<dbReference type="PANTHER" id="PTHR27007">
    <property type="match status" value="1"/>
</dbReference>
<evidence type="ECO:0000313" key="19">
    <source>
        <dbReference type="EMBL" id="MCL7043508.1"/>
    </source>
</evidence>
<dbReference type="InterPro" id="IPR001220">
    <property type="entry name" value="Legume_lectin_dom"/>
</dbReference>
<keyword evidence="15" id="KW-0325">Glycoprotein</keyword>
<keyword evidence="7" id="KW-0732">Signal</keyword>
<evidence type="ECO:0000259" key="18">
    <source>
        <dbReference type="PROSITE" id="PS50011"/>
    </source>
</evidence>
<dbReference type="Gene3D" id="3.30.200.20">
    <property type="entry name" value="Phosphorylase Kinase, domain 1"/>
    <property type="match status" value="1"/>
</dbReference>
<evidence type="ECO:0000256" key="3">
    <source>
        <dbReference type="ARBA" id="ARBA00010217"/>
    </source>
</evidence>
<dbReference type="Pfam" id="PF00069">
    <property type="entry name" value="Pkinase"/>
    <property type="match status" value="1"/>
</dbReference>
<sequence>MAIPSHECFLFPFIIFNIFFPTVNSISFNITRSEDWNNILLEGDAKALNGSIELINEFTYTSRVGRATYAEPVRLWDSSTGEVTDFSTHFTFSIDTLNRSVYSAGLAFFIAPVGNPIPQNSGSGFLGLFNTTTSDISSLNQIIHVEFDMFANPDWDPDFEHVGINHNSIRSAVVLPWNASLHSQETGNAWITYSAATKNLSVYWTYDKNPVYRGDSLLSYQVDLKQALPEWVTVGFSAATGMYTGRFTFSSWDFSSPLEVHTKKVEKEKINVKLVVGLLVPVIILVTSVVAIAVVWLMWLDKRRARKEQDEFTSYLEGGAVPKRFLLKELVSATNNFSEERKLGEGGFGGVYRGFMSDTGLEIAVKKISTGSRQGQKEYISEVKIISRLRHRNLVQLIGWCHESGGFQLVYELMPNGSLDSHLFGQRSPLSWAVRFKIALGLASALLYLHEEGEQCIIHRDVKSSNIMLDLNFNAKLGDFGLARLADHERGPQTTVLAGTLGYLAPECLNTGKASKESDVFSFGVVALEISCGRKAFDRVDEDSRAGLVEWVWNHYGSGGLLAAVDDKLSLEFDAKQAECLMIVGLWCAHPDPNFRPPIRQAIQVLIMEANVPNLPTRMPVPLYHVPELSVNFSGATSISNTGIDVGR</sequence>
<feature type="transmembrane region" description="Helical" evidence="17">
    <location>
        <begin position="274"/>
        <end position="299"/>
    </location>
</feature>
<dbReference type="Gene3D" id="2.60.120.200">
    <property type="match status" value="1"/>
</dbReference>
<proteinExistence type="inferred from homology"/>
<keyword evidence="20" id="KW-1185">Reference proteome</keyword>
<evidence type="ECO:0000256" key="16">
    <source>
        <dbReference type="PROSITE-ProRule" id="PRU10141"/>
    </source>
</evidence>
<dbReference type="CDD" id="cd06899">
    <property type="entry name" value="lectin_legume_LecRK_Arcelin_ConA"/>
    <property type="match status" value="1"/>
</dbReference>
<evidence type="ECO:0000256" key="8">
    <source>
        <dbReference type="ARBA" id="ARBA00022734"/>
    </source>
</evidence>
<comment type="caution">
    <text evidence="19">The sequence shown here is derived from an EMBL/GenBank/DDBJ whole genome shotgun (WGS) entry which is preliminary data.</text>
</comment>
<evidence type="ECO:0000256" key="6">
    <source>
        <dbReference type="ARBA" id="ARBA00022692"/>
    </source>
</evidence>
<dbReference type="InterPro" id="IPR000985">
    <property type="entry name" value="Lectin_LegA_CS"/>
</dbReference>
<evidence type="ECO:0000256" key="4">
    <source>
        <dbReference type="ARBA" id="ARBA00022475"/>
    </source>
</evidence>
<dbReference type="InterPro" id="IPR000719">
    <property type="entry name" value="Prot_kinase_dom"/>
</dbReference>
<keyword evidence="11 16" id="KW-0067">ATP-binding</keyword>
<keyword evidence="4" id="KW-1003">Cell membrane</keyword>
<evidence type="ECO:0000256" key="11">
    <source>
        <dbReference type="ARBA" id="ARBA00022840"/>
    </source>
</evidence>
<dbReference type="SUPFAM" id="SSF56112">
    <property type="entry name" value="Protein kinase-like (PK-like)"/>
    <property type="match status" value="1"/>
</dbReference>
<dbReference type="GO" id="GO:0004672">
    <property type="term" value="F:protein kinase activity"/>
    <property type="evidence" value="ECO:0007669"/>
    <property type="project" value="InterPro"/>
</dbReference>
<evidence type="ECO:0000256" key="15">
    <source>
        <dbReference type="ARBA" id="ARBA00023180"/>
    </source>
</evidence>
<dbReference type="EMBL" id="JAJJMA010247538">
    <property type="protein sequence ID" value="MCL7043508.1"/>
    <property type="molecule type" value="Genomic_DNA"/>
</dbReference>
<dbReference type="GO" id="GO:0030246">
    <property type="term" value="F:carbohydrate binding"/>
    <property type="evidence" value="ECO:0007669"/>
    <property type="project" value="UniProtKB-KW"/>
</dbReference>
<evidence type="ECO:0000256" key="9">
    <source>
        <dbReference type="ARBA" id="ARBA00022741"/>
    </source>
</evidence>
<reference evidence="19" key="1">
    <citation type="submission" date="2022-03" db="EMBL/GenBank/DDBJ databases">
        <title>A functionally conserved STORR gene fusion in Papaver species that diverged 16.8 million years ago.</title>
        <authorList>
            <person name="Catania T."/>
        </authorList>
    </citation>
    <scope>NUCLEOTIDE SEQUENCE</scope>
    <source>
        <strain evidence="19">S-191538</strain>
    </source>
</reference>
<dbReference type="CDD" id="cd14066">
    <property type="entry name" value="STKc_IRAK"/>
    <property type="match status" value="1"/>
</dbReference>
<protein>
    <recommendedName>
        <fullName evidence="18">Protein kinase domain-containing protein</fullName>
    </recommendedName>
</protein>
<dbReference type="Proteomes" id="UP001177140">
    <property type="component" value="Unassembled WGS sequence"/>
</dbReference>
<evidence type="ECO:0000256" key="1">
    <source>
        <dbReference type="ARBA" id="ARBA00004251"/>
    </source>
</evidence>
<evidence type="ECO:0000256" key="14">
    <source>
        <dbReference type="ARBA" id="ARBA00023170"/>
    </source>
</evidence>
<dbReference type="PROSITE" id="PS50011">
    <property type="entry name" value="PROTEIN_KINASE_DOM"/>
    <property type="match status" value="1"/>
</dbReference>
<dbReference type="FunFam" id="1.10.510.10:FF:000240">
    <property type="entry name" value="Lectin-domain containing receptor kinase A4.3"/>
    <property type="match status" value="1"/>
</dbReference>
<dbReference type="Pfam" id="PF00139">
    <property type="entry name" value="Lectin_legB"/>
    <property type="match status" value="1"/>
</dbReference>
<keyword evidence="8" id="KW-0430">Lectin</keyword>
<evidence type="ECO:0000256" key="7">
    <source>
        <dbReference type="ARBA" id="ARBA00022729"/>
    </source>
</evidence>
<keyword evidence="12 17" id="KW-1133">Transmembrane helix</keyword>
<evidence type="ECO:0000256" key="12">
    <source>
        <dbReference type="ARBA" id="ARBA00022989"/>
    </source>
</evidence>
<gene>
    <name evidence="19" type="ORF">MKW94_027446</name>
</gene>
<dbReference type="PROSITE" id="PS00107">
    <property type="entry name" value="PROTEIN_KINASE_ATP"/>
    <property type="match status" value="1"/>
</dbReference>
<feature type="domain" description="Protein kinase" evidence="18">
    <location>
        <begin position="337"/>
        <end position="615"/>
    </location>
</feature>
<feature type="binding site" evidence="16">
    <location>
        <position position="367"/>
    </location>
    <ligand>
        <name>ATP</name>
        <dbReference type="ChEBI" id="CHEBI:30616"/>
    </ligand>
</feature>
<dbReference type="SUPFAM" id="SSF49899">
    <property type="entry name" value="Concanavalin A-like lectins/glucanases"/>
    <property type="match status" value="1"/>
</dbReference>
<comment type="similarity">
    <text evidence="2">In the N-terminal section; belongs to the leguminous lectin family.</text>
</comment>
<dbReference type="InterPro" id="IPR050528">
    <property type="entry name" value="L-type_Lectin-RKs"/>
</dbReference>
<evidence type="ECO:0000313" key="20">
    <source>
        <dbReference type="Proteomes" id="UP001177140"/>
    </source>
</evidence>
<name>A0AA41VLX9_PAPNU</name>
<keyword evidence="6 17" id="KW-0812">Transmembrane</keyword>
<keyword evidence="5" id="KW-0808">Transferase</keyword>
<keyword evidence="9 16" id="KW-0547">Nucleotide-binding</keyword>
<comment type="similarity">
    <text evidence="3">In the C-terminal section; belongs to the protein kinase superfamily. Ser/Thr protein kinase family.</text>
</comment>
<evidence type="ECO:0000256" key="5">
    <source>
        <dbReference type="ARBA" id="ARBA00022679"/>
    </source>
</evidence>
<dbReference type="InterPro" id="IPR011009">
    <property type="entry name" value="Kinase-like_dom_sf"/>
</dbReference>
<dbReference type="GO" id="GO:0005886">
    <property type="term" value="C:plasma membrane"/>
    <property type="evidence" value="ECO:0007669"/>
    <property type="project" value="UniProtKB-SubCell"/>
</dbReference>
<organism evidence="19 20">
    <name type="scientific">Papaver nudicaule</name>
    <name type="common">Iceland poppy</name>
    <dbReference type="NCBI Taxonomy" id="74823"/>
    <lineage>
        <taxon>Eukaryota</taxon>
        <taxon>Viridiplantae</taxon>
        <taxon>Streptophyta</taxon>
        <taxon>Embryophyta</taxon>
        <taxon>Tracheophyta</taxon>
        <taxon>Spermatophyta</taxon>
        <taxon>Magnoliopsida</taxon>
        <taxon>Ranunculales</taxon>
        <taxon>Papaveraceae</taxon>
        <taxon>Papaveroideae</taxon>
        <taxon>Papaver</taxon>
    </lineage>
</organism>
<dbReference type="SMART" id="SM00220">
    <property type="entry name" value="S_TKc"/>
    <property type="match status" value="1"/>
</dbReference>